<keyword evidence="2" id="KW-1185">Reference proteome</keyword>
<name>A0ABP8M0W8_9BACT</name>
<gene>
    <name evidence="1" type="ORF">GCM10023188_38480</name>
</gene>
<protein>
    <submittedName>
        <fullName evidence="1">Uncharacterized protein</fullName>
    </submittedName>
</protein>
<comment type="caution">
    <text evidence="1">The sequence shown here is derived from an EMBL/GenBank/DDBJ whole genome shotgun (WGS) entry which is preliminary data.</text>
</comment>
<sequence>MSKSKYIVTTPDGQQADLTHAIILKSNNLYPFGPHNYAIYETPDSTFVKGLNKGEREVMLTHFEKLDETSARHYSHPYIRTDE</sequence>
<evidence type="ECO:0000313" key="2">
    <source>
        <dbReference type="Proteomes" id="UP001500552"/>
    </source>
</evidence>
<evidence type="ECO:0000313" key="1">
    <source>
        <dbReference type="EMBL" id="GAA4440782.1"/>
    </source>
</evidence>
<accession>A0ABP8M0W8</accession>
<reference evidence="2" key="1">
    <citation type="journal article" date="2019" name="Int. J. Syst. Evol. Microbiol.">
        <title>The Global Catalogue of Microorganisms (GCM) 10K type strain sequencing project: providing services to taxonomists for standard genome sequencing and annotation.</title>
        <authorList>
            <consortium name="The Broad Institute Genomics Platform"/>
            <consortium name="The Broad Institute Genome Sequencing Center for Infectious Disease"/>
            <person name="Wu L."/>
            <person name="Ma J."/>
        </authorList>
    </citation>
    <scope>NUCLEOTIDE SEQUENCE [LARGE SCALE GENOMIC DNA]</scope>
    <source>
        <strain evidence="2">JCM 17926</strain>
    </source>
</reference>
<dbReference type="EMBL" id="BAABHC010000029">
    <property type="protein sequence ID" value="GAA4440782.1"/>
    <property type="molecule type" value="Genomic_DNA"/>
</dbReference>
<dbReference type="Proteomes" id="UP001500552">
    <property type="component" value="Unassembled WGS sequence"/>
</dbReference>
<proteinExistence type="predicted"/>
<organism evidence="1 2">
    <name type="scientific">Pontibacter saemangeumensis</name>
    <dbReference type="NCBI Taxonomy" id="1084525"/>
    <lineage>
        <taxon>Bacteria</taxon>
        <taxon>Pseudomonadati</taxon>
        <taxon>Bacteroidota</taxon>
        <taxon>Cytophagia</taxon>
        <taxon>Cytophagales</taxon>
        <taxon>Hymenobacteraceae</taxon>
        <taxon>Pontibacter</taxon>
    </lineage>
</organism>
<dbReference type="RefSeq" id="WP_345161377.1">
    <property type="nucleotide sequence ID" value="NZ_BAABHC010000029.1"/>
</dbReference>